<dbReference type="InterPro" id="IPR051201">
    <property type="entry name" value="Chloro_Bact_Ser_Proteases"/>
</dbReference>
<dbReference type="PRINTS" id="PR00834">
    <property type="entry name" value="PROTEASES2C"/>
</dbReference>
<protein>
    <submittedName>
        <fullName evidence="6">Serine protease</fullName>
    </submittedName>
</protein>
<evidence type="ECO:0000256" key="5">
    <source>
        <dbReference type="SAM" id="Phobius"/>
    </source>
</evidence>
<dbReference type="InterPro" id="IPR001940">
    <property type="entry name" value="Peptidase_S1C"/>
</dbReference>
<dbReference type="OrthoDB" id="9788136at2"/>
<evidence type="ECO:0000313" key="7">
    <source>
        <dbReference type="Proteomes" id="UP000248627"/>
    </source>
</evidence>
<accession>A0A2W2CX81</accession>
<evidence type="ECO:0000256" key="4">
    <source>
        <dbReference type="SAM" id="MobiDB-lite"/>
    </source>
</evidence>
<dbReference type="PANTHER" id="PTHR43343:SF3">
    <property type="entry name" value="PROTEASE DO-LIKE 8, CHLOROPLASTIC"/>
    <property type="match status" value="1"/>
</dbReference>
<keyword evidence="5" id="KW-1133">Transmembrane helix</keyword>
<proteinExistence type="inferred from homology"/>
<keyword evidence="5" id="KW-0812">Transmembrane</keyword>
<dbReference type="EMBL" id="POTX01000082">
    <property type="protein sequence ID" value="PZF96198.1"/>
    <property type="molecule type" value="Genomic_DNA"/>
</dbReference>
<feature type="region of interest" description="Disordered" evidence="4">
    <location>
        <begin position="1"/>
        <end position="25"/>
    </location>
</feature>
<keyword evidence="2 6" id="KW-0645">Protease</keyword>
<dbReference type="SUPFAM" id="SSF50494">
    <property type="entry name" value="Trypsin-like serine proteases"/>
    <property type="match status" value="1"/>
</dbReference>
<organism evidence="6 7">
    <name type="scientific">Micromonospora endophytica</name>
    <dbReference type="NCBI Taxonomy" id="515350"/>
    <lineage>
        <taxon>Bacteria</taxon>
        <taxon>Bacillati</taxon>
        <taxon>Actinomycetota</taxon>
        <taxon>Actinomycetes</taxon>
        <taxon>Micromonosporales</taxon>
        <taxon>Micromonosporaceae</taxon>
        <taxon>Micromonospora</taxon>
    </lineage>
</organism>
<dbReference type="InterPro" id="IPR043504">
    <property type="entry name" value="Peptidase_S1_PA_chymotrypsin"/>
</dbReference>
<evidence type="ECO:0000256" key="2">
    <source>
        <dbReference type="ARBA" id="ARBA00022670"/>
    </source>
</evidence>
<evidence type="ECO:0000256" key="1">
    <source>
        <dbReference type="ARBA" id="ARBA00010541"/>
    </source>
</evidence>
<dbReference type="InterPro" id="IPR009003">
    <property type="entry name" value="Peptidase_S1_PA"/>
</dbReference>
<dbReference type="Proteomes" id="UP000248627">
    <property type="component" value="Unassembled WGS sequence"/>
</dbReference>
<dbReference type="GO" id="GO:0006508">
    <property type="term" value="P:proteolysis"/>
    <property type="evidence" value="ECO:0007669"/>
    <property type="project" value="UniProtKB-KW"/>
</dbReference>
<gene>
    <name evidence="6" type="ORF">C1I93_14360</name>
</gene>
<dbReference type="PANTHER" id="PTHR43343">
    <property type="entry name" value="PEPTIDASE S12"/>
    <property type="match status" value="1"/>
</dbReference>
<comment type="similarity">
    <text evidence="1">Belongs to the peptidase S1C family.</text>
</comment>
<evidence type="ECO:0000256" key="3">
    <source>
        <dbReference type="ARBA" id="ARBA00022801"/>
    </source>
</evidence>
<reference evidence="6 7" key="1">
    <citation type="submission" date="2018-01" db="EMBL/GenBank/DDBJ databases">
        <title>Draft genome sequence of Jishengella endophytica.</title>
        <authorList>
            <person name="Sahin N."/>
            <person name="Ay H."/>
            <person name="Saygin H."/>
        </authorList>
    </citation>
    <scope>NUCLEOTIDE SEQUENCE [LARGE SCALE GENOMIC DNA]</scope>
    <source>
        <strain evidence="6 7">DSM 45430</strain>
    </source>
</reference>
<keyword evidence="7" id="KW-1185">Reference proteome</keyword>
<keyword evidence="3" id="KW-0378">Hydrolase</keyword>
<dbReference type="Gene3D" id="2.40.10.10">
    <property type="entry name" value="Trypsin-like serine proteases"/>
    <property type="match status" value="2"/>
</dbReference>
<dbReference type="Pfam" id="PF13365">
    <property type="entry name" value="Trypsin_2"/>
    <property type="match status" value="1"/>
</dbReference>
<dbReference type="AlphaFoldDB" id="A0A2W2CX81"/>
<evidence type="ECO:0000313" key="6">
    <source>
        <dbReference type="EMBL" id="PZF96198.1"/>
    </source>
</evidence>
<sequence>MHNGPATGGIQTEDPNLATTAPAPATRHRRRSLIALVAAVLLAASIALVGWRATRPVAESPAPRPSASEDEPLTVAQVYQTVAPSVVSITARDAAGRATGTGVVANADGTILTALHVVADARDIEVVFADGTRTEATVAGTDPANDIATLTPDTLPGLLVPVVLGGAVAIGEAVVAIGDQLGLAGSTTSGVVSGLDRSAASAGGEDLAGLVQFDAAVNPGSSGGPLVNLRGELVGVVVALANPTRDGTFIGVGFAVPIGTAAGTGPGDGPQL</sequence>
<name>A0A2W2CX81_9ACTN</name>
<feature type="transmembrane region" description="Helical" evidence="5">
    <location>
        <begin position="33"/>
        <end position="51"/>
    </location>
</feature>
<dbReference type="RefSeq" id="WP_111243784.1">
    <property type="nucleotide sequence ID" value="NZ_POTX01000082.1"/>
</dbReference>
<comment type="caution">
    <text evidence="6">The sequence shown here is derived from an EMBL/GenBank/DDBJ whole genome shotgun (WGS) entry which is preliminary data.</text>
</comment>
<dbReference type="GO" id="GO:0004252">
    <property type="term" value="F:serine-type endopeptidase activity"/>
    <property type="evidence" value="ECO:0007669"/>
    <property type="project" value="InterPro"/>
</dbReference>
<keyword evidence="5" id="KW-0472">Membrane</keyword>